<reference evidence="1 2" key="1">
    <citation type="submission" date="2018-08" db="EMBL/GenBank/DDBJ databases">
        <title>A genome reference for cultivated species of the human gut microbiota.</title>
        <authorList>
            <person name="Zou Y."/>
            <person name="Xue W."/>
            <person name="Luo G."/>
        </authorList>
    </citation>
    <scope>NUCLEOTIDE SEQUENCE [LARGE SCALE GENOMIC DNA]</scope>
    <source>
        <strain evidence="1 2">OM05-15BH</strain>
    </source>
</reference>
<dbReference type="Gene3D" id="3.40.50.11190">
    <property type="match status" value="1"/>
</dbReference>
<proteinExistence type="predicted"/>
<keyword evidence="1" id="KW-0378">Hydrolase</keyword>
<dbReference type="Gene3D" id="3.40.50.2000">
    <property type="entry name" value="Glycogen Phosphorylase B"/>
    <property type="match status" value="1"/>
</dbReference>
<sequence length="316" mass="36345">MKKVYFRADASATIGYGHFIRTLALADMLKDDFDCTFFTCHPTLYQVSEMEKVCLFITLQEETHYDDFLSYLQGDEIIVLDNYFFSSDYQKLIKEKGCKLVCFDDLHDKHYYADIVIGYGQNQTALISAESYSQLCLGLQWVPLRPEFRRNFRPMKSFVEIKYIVVSLGGSASYSLLNSLLSKIDHFFDLEDIIVIIGEEEYTSPKLKANLNIFRNITAQDIVTIFTAVDFGFFSASTICIEALACGLPFACGYYVDNQVEFYHYLCSEKIAHGVGNLYEYTTIGNEIYNFKSEFDCKLLIQTEVNYKNIIQSLCL</sequence>
<organism evidence="1 2">
    <name type="scientific">Bacteroides oleiciplenus</name>
    <dbReference type="NCBI Taxonomy" id="626931"/>
    <lineage>
        <taxon>Bacteria</taxon>
        <taxon>Pseudomonadati</taxon>
        <taxon>Bacteroidota</taxon>
        <taxon>Bacteroidia</taxon>
        <taxon>Bacteroidales</taxon>
        <taxon>Bacteroidaceae</taxon>
        <taxon>Bacteroides</taxon>
    </lineage>
</organism>
<dbReference type="AlphaFoldDB" id="A0A3E5B6P5"/>
<comment type="caution">
    <text evidence="1">The sequence shown here is derived from an EMBL/GenBank/DDBJ whole genome shotgun (WGS) entry which is preliminary data.</text>
</comment>
<name>A0A3E5B6P5_9BACE</name>
<protein>
    <submittedName>
        <fullName evidence="1">UDP-2,4-diacetamido-2,4, 6-trideoxy-beta-L-altropyranose hydrolase</fullName>
    </submittedName>
</protein>
<gene>
    <name evidence="1" type="ORF">DXB65_15940</name>
</gene>
<evidence type="ECO:0000313" key="1">
    <source>
        <dbReference type="EMBL" id="RGN33226.1"/>
    </source>
</evidence>
<accession>A0A3E5B6P5</accession>
<dbReference type="Proteomes" id="UP000260983">
    <property type="component" value="Unassembled WGS sequence"/>
</dbReference>
<evidence type="ECO:0000313" key="2">
    <source>
        <dbReference type="Proteomes" id="UP000260983"/>
    </source>
</evidence>
<dbReference type="GO" id="GO:0016787">
    <property type="term" value="F:hydrolase activity"/>
    <property type="evidence" value="ECO:0007669"/>
    <property type="project" value="UniProtKB-KW"/>
</dbReference>
<dbReference type="RefSeq" id="WP_117724847.1">
    <property type="nucleotide sequence ID" value="NZ_QSUL01000011.1"/>
</dbReference>
<dbReference type="EMBL" id="QSUL01000011">
    <property type="protein sequence ID" value="RGN33226.1"/>
    <property type="molecule type" value="Genomic_DNA"/>
</dbReference>